<evidence type="ECO:0000256" key="5">
    <source>
        <dbReference type="SAM" id="MobiDB-lite"/>
    </source>
</evidence>
<dbReference type="PANTHER" id="PTHR30055:SF234">
    <property type="entry name" value="HTH-TYPE TRANSCRIPTIONAL REGULATOR BETI"/>
    <property type="match status" value="1"/>
</dbReference>
<dbReference type="RefSeq" id="WP_162452733.1">
    <property type="nucleotide sequence ID" value="NZ_WLZY01000009.1"/>
</dbReference>
<keyword evidence="6" id="KW-0472">Membrane</keyword>
<dbReference type="Proteomes" id="UP000460435">
    <property type="component" value="Unassembled WGS sequence"/>
</dbReference>
<evidence type="ECO:0000313" key="8">
    <source>
        <dbReference type="EMBL" id="NDL60034.1"/>
    </source>
</evidence>
<dbReference type="Pfam" id="PF17754">
    <property type="entry name" value="TetR_C_14"/>
    <property type="match status" value="1"/>
</dbReference>
<evidence type="ECO:0000313" key="9">
    <source>
        <dbReference type="Proteomes" id="UP000460435"/>
    </source>
</evidence>
<dbReference type="PRINTS" id="PR00455">
    <property type="entry name" value="HTHTETR"/>
</dbReference>
<dbReference type="PROSITE" id="PS50977">
    <property type="entry name" value="HTH_TETR_2"/>
    <property type="match status" value="1"/>
</dbReference>
<evidence type="ECO:0000256" key="2">
    <source>
        <dbReference type="ARBA" id="ARBA00023125"/>
    </source>
</evidence>
<organism evidence="8 9">
    <name type="scientific">Phytoactinopolyspora mesophila</name>
    <dbReference type="NCBI Taxonomy" id="2650750"/>
    <lineage>
        <taxon>Bacteria</taxon>
        <taxon>Bacillati</taxon>
        <taxon>Actinomycetota</taxon>
        <taxon>Actinomycetes</taxon>
        <taxon>Jiangellales</taxon>
        <taxon>Jiangellaceae</taxon>
        <taxon>Phytoactinopolyspora</taxon>
    </lineage>
</organism>
<keyword evidence="1" id="KW-0805">Transcription regulation</keyword>
<evidence type="ECO:0000256" key="4">
    <source>
        <dbReference type="PROSITE-ProRule" id="PRU00335"/>
    </source>
</evidence>
<dbReference type="Pfam" id="PF00440">
    <property type="entry name" value="TetR_N"/>
    <property type="match status" value="1"/>
</dbReference>
<name>A0A7K3M9S3_9ACTN</name>
<dbReference type="InterPro" id="IPR001647">
    <property type="entry name" value="HTH_TetR"/>
</dbReference>
<dbReference type="GO" id="GO:0000976">
    <property type="term" value="F:transcription cis-regulatory region binding"/>
    <property type="evidence" value="ECO:0007669"/>
    <property type="project" value="TreeGrafter"/>
</dbReference>
<dbReference type="Gene3D" id="1.10.357.10">
    <property type="entry name" value="Tetracycline Repressor, domain 2"/>
    <property type="match status" value="1"/>
</dbReference>
<keyword evidence="2 4" id="KW-0238">DNA-binding</keyword>
<dbReference type="GO" id="GO:0003700">
    <property type="term" value="F:DNA-binding transcription factor activity"/>
    <property type="evidence" value="ECO:0007669"/>
    <property type="project" value="TreeGrafter"/>
</dbReference>
<feature type="transmembrane region" description="Helical" evidence="6">
    <location>
        <begin position="170"/>
        <end position="188"/>
    </location>
</feature>
<dbReference type="InterPro" id="IPR009057">
    <property type="entry name" value="Homeodomain-like_sf"/>
</dbReference>
<protein>
    <submittedName>
        <fullName evidence="8">TetR family transcriptional regulator</fullName>
    </submittedName>
</protein>
<evidence type="ECO:0000256" key="1">
    <source>
        <dbReference type="ARBA" id="ARBA00023015"/>
    </source>
</evidence>
<evidence type="ECO:0000256" key="3">
    <source>
        <dbReference type="ARBA" id="ARBA00023163"/>
    </source>
</evidence>
<sequence length="213" mass="23601">MSSSQPDRADVAAAGQRQPPGLRERKKARTRAAIQREAVHLFRAQGFSATTIEQIAEAAEVAPSTVFRYFPTKEDLVVLENDLQPMIAEFHAQPPELTPLQAMHRAILATFGTLTPNELDERREREHRELLVLSIPELWASNLDNITSSLDTVAEAVAERCGRSADDPRVRSFVGAFFGAILPVWFAWAHDPEVDLLAGMDDALTHLSDGLHL</sequence>
<dbReference type="PANTHER" id="PTHR30055">
    <property type="entry name" value="HTH-TYPE TRANSCRIPTIONAL REGULATOR RUTR"/>
    <property type="match status" value="1"/>
</dbReference>
<reference evidence="8 9" key="1">
    <citation type="submission" date="2019-11" db="EMBL/GenBank/DDBJ databases">
        <authorList>
            <person name="Li X.-J."/>
            <person name="Feng X.-M."/>
        </authorList>
    </citation>
    <scope>NUCLEOTIDE SEQUENCE [LARGE SCALE GENOMIC DNA]</scope>
    <source>
        <strain evidence="8 9">XMNu-373</strain>
    </source>
</reference>
<dbReference type="EMBL" id="WLZY01000009">
    <property type="protein sequence ID" value="NDL60034.1"/>
    <property type="molecule type" value="Genomic_DNA"/>
</dbReference>
<keyword evidence="3" id="KW-0804">Transcription</keyword>
<dbReference type="InterPro" id="IPR041347">
    <property type="entry name" value="MftR_C"/>
</dbReference>
<feature type="DNA-binding region" description="H-T-H motif" evidence="4">
    <location>
        <begin position="51"/>
        <end position="70"/>
    </location>
</feature>
<keyword evidence="9" id="KW-1185">Reference proteome</keyword>
<keyword evidence="6" id="KW-0812">Transmembrane</keyword>
<proteinExistence type="predicted"/>
<feature type="region of interest" description="Disordered" evidence="5">
    <location>
        <begin position="1"/>
        <end position="29"/>
    </location>
</feature>
<keyword evidence="6" id="KW-1133">Transmembrane helix</keyword>
<evidence type="ECO:0000259" key="7">
    <source>
        <dbReference type="PROSITE" id="PS50977"/>
    </source>
</evidence>
<gene>
    <name evidence="8" type="ORF">F7O44_23445</name>
</gene>
<dbReference type="Gene3D" id="1.10.10.60">
    <property type="entry name" value="Homeodomain-like"/>
    <property type="match status" value="1"/>
</dbReference>
<comment type="caution">
    <text evidence="8">The sequence shown here is derived from an EMBL/GenBank/DDBJ whole genome shotgun (WGS) entry which is preliminary data.</text>
</comment>
<evidence type="ECO:0000256" key="6">
    <source>
        <dbReference type="SAM" id="Phobius"/>
    </source>
</evidence>
<dbReference type="InterPro" id="IPR050109">
    <property type="entry name" value="HTH-type_TetR-like_transc_reg"/>
</dbReference>
<accession>A0A7K3M9S3</accession>
<dbReference type="SUPFAM" id="SSF46689">
    <property type="entry name" value="Homeodomain-like"/>
    <property type="match status" value="1"/>
</dbReference>
<dbReference type="AlphaFoldDB" id="A0A7K3M9S3"/>
<feature type="domain" description="HTH tetR-type" evidence="7">
    <location>
        <begin position="28"/>
        <end position="88"/>
    </location>
</feature>